<dbReference type="PANTHER" id="PTHR43143:SF1">
    <property type="entry name" value="SERINE_THREONINE-PROTEIN PHOSPHATASE CPPED1"/>
    <property type="match status" value="1"/>
</dbReference>
<evidence type="ECO:0000313" key="2">
    <source>
        <dbReference type="EMBL" id="SSZ40743.1"/>
    </source>
</evidence>
<evidence type="ECO:0000259" key="1">
    <source>
        <dbReference type="Pfam" id="PF00149"/>
    </source>
</evidence>
<dbReference type="InterPro" id="IPR051918">
    <property type="entry name" value="STPP_CPPED1"/>
</dbReference>
<dbReference type="SUPFAM" id="SSF56300">
    <property type="entry name" value="Metallo-dependent phosphatases"/>
    <property type="match status" value="1"/>
</dbReference>
<protein>
    <recommendedName>
        <fullName evidence="1">Calcineurin-like phosphoesterase domain-containing protein</fullName>
    </recommendedName>
</protein>
<dbReference type="PANTHER" id="PTHR43143">
    <property type="entry name" value="METALLOPHOSPHOESTERASE, CALCINEURIN SUPERFAMILY"/>
    <property type="match status" value="1"/>
</dbReference>
<dbReference type="Proteomes" id="UP000253846">
    <property type="component" value="Unassembled WGS sequence"/>
</dbReference>
<dbReference type="InterPro" id="IPR004843">
    <property type="entry name" value="Calcineurin-like_PHP"/>
</dbReference>
<accession>A0A336NEN9</accession>
<dbReference type="RefSeq" id="WP_015856303.1">
    <property type="nucleotide sequence ID" value="NZ_CACVBG010000036.1"/>
</dbReference>
<dbReference type="AlphaFoldDB" id="A0A336NEN9"/>
<feature type="domain" description="Calcineurin-like phosphoesterase" evidence="1">
    <location>
        <begin position="85"/>
        <end position="304"/>
    </location>
</feature>
<reference evidence="2 3" key="1">
    <citation type="submission" date="2018-06" db="EMBL/GenBank/DDBJ databases">
        <authorList>
            <consortium name="Pathogen Informatics"/>
            <person name="Doyle S."/>
        </authorList>
    </citation>
    <scope>NUCLEOTIDE SEQUENCE [LARGE SCALE GENOMIC DNA]</scope>
    <source>
        <strain evidence="2 3">NCTC12860</strain>
    </source>
</reference>
<dbReference type="PROSITE" id="PS51257">
    <property type="entry name" value="PROKAR_LIPOPROTEIN"/>
    <property type="match status" value="1"/>
</dbReference>
<dbReference type="GO" id="GO:0016787">
    <property type="term" value="F:hydrolase activity"/>
    <property type="evidence" value="ECO:0007669"/>
    <property type="project" value="InterPro"/>
</dbReference>
<dbReference type="EMBL" id="UFTD01000002">
    <property type="protein sequence ID" value="SSZ40743.1"/>
    <property type="molecule type" value="Genomic_DNA"/>
</dbReference>
<proteinExistence type="predicted"/>
<dbReference type="CDD" id="cd00838">
    <property type="entry name" value="MPP_superfamily"/>
    <property type="match status" value="1"/>
</dbReference>
<dbReference type="OMA" id="DPQPWRL"/>
<dbReference type="Gene3D" id="3.60.21.10">
    <property type="match status" value="1"/>
</dbReference>
<dbReference type="Pfam" id="PF00149">
    <property type="entry name" value="Metallophos"/>
    <property type="match status" value="1"/>
</dbReference>
<organism evidence="2 3">
    <name type="scientific">Bartonella grahamii</name>
    <dbReference type="NCBI Taxonomy" id="33045"/>
    <lineage>
        <taxon>Bacteria</taxon>
        <taxon>Pseudomonadati</taxon>
        <taxon>Pseudomonadota</taxon>
        <taxon>Alphaproteobacteria</taxon>
        <taxon>Hyphomicrobiales</taxon>
        <taxon>Bartonellaceae</taxon>
        <taxon>Bartonella</taxon>
    </lineage>
</organism>
<dbReference type="InterPro" id="IPR029052">
    <property type="entry name" value="Metallo-depent_PP-like"/>
</dbReference>
<name>A0A336NEN9_BARGR</name>
<sequence>MRYKVKLVITVIAFTLSGCFNLDSEKLRRDERLYHDAFMGWSMKEKSLAKNYTAIIMADPQPWRLNSGDANGISNREPWLKINEQVAGVIKAHKAAFHIVNGDLTEFGQQKNYDDYKNVYKNLGAPVYEGLGNHDYANNVGNCTNPQEFSFYKDACAISAVSRMVSEIKKYRSQLSHFNADVTESLVPISGGNIRLIRGSLSYSWDYGDVHYVQLHNYPSYTVRLMGQSMQVQINKSLDWLRNDLAAADARGKVTIINFHDARAASIDGESFFIRKKNAKDLSVFKSIITSHNVKAIFVGHTHYQSYCRAKNDKVFGNIPIYTAGALFNGDYYLIDVKGKTIHVKAYNGEIGKPLLIKDLGVIGKDTQFSASCSQL</sequence>
<evidence type="ECO:0000313" key="3">
    <source>
        <dbReference type="Proteomes" id="UP000253846"/>
    </source>
</evidence>
<gene>
    <name evidence="2" type="ORF">NCTC12860_01899</name>
</gene>